<protein>
    <recommendedName>
        <fullName evidence="2">DUF7082 domain-containing protein</fullName>
    </recommendedName>
</protein>
<feature type="region of interest" description="Disordered" evidence="1">
    <location>
        <begin position="368"/>
        <end position="412"/>
    </location>
</feature>
<feature type="compositionally biased region" description="Basic and acidic residues" evidence="1">
    <location>
        <begin position="271"/>
        <end position="283"/>
    </location>
</feature>
<dbReference type="InterPro" id="IPR055509">
    <property type="entry name" value="DUF7082"/>
</dbReference>
<name>A0A367L1D1_9HYPO</name>
<comment type="caution">
    <text evidence="3">The sequence shown here is derived from an EMBL/GenBank/DDBJ whole genome shotgun (WGS) entry which is preliminary data.</text>
</comment>
<feature type="region of interest" description="Disordered" evidence="1">
    <location>
        <begin position="588"/>
        <end position="655"/>
    </location>
</feature>
<accession>A0A367L1D1</accession>
<feature type="compositionally biased region" description="Polar residues" evidence="1">
    <location>
        <begin position="627"/>
        <end position="646"/>
    </location>
</feature>
<feature type="compositionally biased region" description="Pro residues" evidence="1">
    <location>
        <begin position="675"/>
        <end position="684"/>
    </location>
</feature>
<feature type="region of interest" description="Disordered" evidence="1">
    <location>
        <begin position="667"/>
        <end position="687"/>
    </location>
</feature>
<organism evidence="3 4">
    <name type="scientific">Ophiocordyceps polyrhachis-furcata BCC 54312</name>
    <dbReference type="NCBI Taxonomy" id="1330021"/>
    <lineage>
        <taxon>Eukaryota</taxon>
        <taxon>Fungi</taxon>
        <taxon>Dikarya</taxon>
        <taxon>Ascomycota</taxon>
        <taxon>Pezizomycotina</taxon>
        <taxon>Sordariomycetes</taxon>
        <taxon>Hypocreomycetidae</taxon>
        <taxon>Hypocreales</taxon>
        <taxon>Ophiocordycipitaceae</taxon>
        <taxon>Ophiocordyceps</taxon>
    </lineage>
</organism>
<evidence type="ECO:0000256" key="1">
    <source>
        <dbReference type="SAM" id="MobiDB-lite"/>
    </source>
</evidence>
<evidence type="ECO:0000313" key="3">
    <source>
        <dbReference type="EMBL" id="RCI08207.1"/>
    </source>
</evidence>
<dbReference type="PANTHER" id="PTHR39463">
    <property type="entry name" value="MEDUSA"/>
    <property type="match status" value="1"/>
</dbReference>
<proteinExistence type="predicted"/>
<sequence>MPLSLLRIGTVLRHYQDLFIAPLSSSSPDSFMSAVKFHSPSYKLFEPEYHTDKPIIVGVDTRFESPDTVTLRYEEAARAANGGDPRRDSPPTVLEMAAYSKAQLPSMHGYSTRYPDTGGYDQYPAPSFSSQQTADKFAQLNQQSFASNNAVAQYMPAGPTVLSCHPSSGMFGTKVFIKFSSQYDLFSMSSPMPYFYLYFGSEKCPVHDVAREAQDSSGFVYSCGADAPQAMVTGCSSNSVPLSLAIEGPSGEETSRTAAGSFQYLEGSGDDITRTGKLPKHETSAAGPQGDQASGSSPKAVVDGHLPTEAATNSYEYPSQPPQYGAEFSQANGDMISTYRSTSFTDPQYHRRTAPGWSGFGATLGSTGRSSVLDHGGLGPGRPGLTPLPMPSSASPGTPQLIRTSTIANGTGSSGPYHPISLYSSKAVLKITGKLDTMAENWTQEEWDNRRRIVMFRKSQTGSTLTASFRAVPVNERPPNSICISCIWWAEKAECYVTSVDTIHLLEQLVAAPNRFSVEEKNRIRRNLEGFHPMTVSKAKADSEEFFKVIMGFPNPKPRNIEKDVKVFPWKILESALKKIIGKYSASPSSTLPPANMMTPVSTAPYAPLPTPPGQSMGSQHGGDPQSHYSSQHESMPSPRSLSGSQPPWTPYTTAPTYSTAAARTLSPNMRHGSPQPPPPPAPPMRISTTPLPAVTTYDSRAGSTGAYGTSGMHTPISHHPTSATPPRWDTASASYPDPYPSLTSHHGSSGQSVYGTSTYGDGASRA</sequence>
<evidence type="ECO:0000259" key="2">
    <source>
        <dbReference type="Pfam" id="PF23305"/>
    </source>
</evidence>
<reference evidence="3 4" key="1">
    <citation type="journal article" date="2015" name="BMC Genomics">
        <title>Insights from the genome of Ophiocordyceps polyrhachis-furcata to pathogenicity and host specificity in insect fungi.</title>
        <authorList>
            <person name="Wichadakul D."/>
            <person name="Kobmoo N."/>
            <person name="Ingsriswang S."/>
            <person name="Tangphatsornruang S."/>
            <person name="Chantasingh D."/>
            <person name="Luangsa-ard J.J."/>
            <person name="Eurwilaichitr L."/>
        </authorList>
    </citation>
    <scope>NUCLEOTIDE SEQUENCE [LARGE SCALE GENOMIC DNA]</scope>
    <source>
        <strain evidence="3 4">BCC 54312</strain>
    </source>
</reference>
<feature type="domain" description="DUF7082" evidence="2">
    <location>
        <begin position="426"/>
        <end position="581"/>
    </location>
</feature>
<dbReference type="Proteomes" id="UP000253664">
    <property type="component" value="Unassembled WGS sequence"/>
</dbReference>
<feature type="region of interest" description="Disordered" evidence="1">
    <location>
        <begin position="269"/>
        <end position="303"/>
    </location>
</feature>
<feature type="compositionally biased region" description="Polar residues" evidence="1">
    <location>
        <begin position="742"/>
        <end position="760"/>
    </location>
</feature>
<gene>
    <name evidence="3" type="ORF">L249_6344</name>
</gene>
<feature type="region of interest" description="Disordered" evidence="1">
    <location>
        <begin position="703"/>
        <end position="767"/>
    </location>
</feature>
<dbReference type="STRING" id="1330021.A0A367L1D1"/>
<dbReference type="PANTHER" id="PTHR39463:SF1">
    <property type="entry name" value="MEDUSA"/>
    <property type="match status" value="1"/>
</dbReference>
<dbReference type="GO" id="GO:0005634">
    <property type="term" value="C:nucleus"/>
    <property type="evidence" value="ECO:0007669"/>
    <property type="project" value="TreeGrafter"/>
</dbReference>
<keyword evidence="4" id="KW-1185">Reference proteome</keyword>
<dbReference type="EMBL" id="LKCN02000021">
    <property type="protein sequence ID" value="RCI08207.1"/>
    <property type="molecule type" value="Genomic_DNA"/>
</dbReference>
<dbReference type="AlphaFoldDB" id="A0A367L1D1"/>
<dbReference type="OrthoDB" id="1751210at2759"/>
<dbReference type="Pfam" id="PF23305">
    <property type="entry name" value="DUF7082"/>
    <property type="match status" value="1"/>
</dbReference>
<feature type="compositionally biased region" description="Polar residues" evidence="1">
    <location>
        <begin position="392"/>
        <end position="411"/>
    </location>
</feature>
<evidence type="ECO:0000313" key="4">
    <source>
        <dbReference type="Proteomes" id="UP000253664"/>
    </source>
</evidence>